<organism evidence="1 2">
    <name type="scientific">Puccinia sorghi</name>
    <dbReference type="NCBI Taxonomy" id="27349"/>
    <lineage>
        <taxon>Eukaryota</taxon>
        <taxon>Fungi</taxon>
        <taxon>Dikarya</taxon>
        <taxon>Basidiomycota</taxon>
        <taxon>Pucciniomycotina</taxon>
        <taxon>Pucciniomycetes</taxon>
        <taxon>Pucciniales</taxon>
        <taxon>Pucciniaceae</taxon>
        <taxon>Puccinia</taxon>
    </lineage>
</organism>
<proteinExistence type="predicted"/>
<gene>
    <name evidence="1" type="ORF">VP01_990g4</name>
</gene>
<dbReference type="OrthoDB" id="2495112at2759"/>
<name>A0A0L6U5E6_9BASI</name>
<dbReference type="Proteomes" id="UP000037035">
    <property type="component" value="Unassembled WGS sequence"/>
</dbReference>
<dbReference type="AlphaFoldDB" id="A0A0L6U5E6"/>
<protein>
    <submittedName>
        <fullName evidence="1">Uncharacterized protein</fullName>
    </submittedName>
</protein>
<keyword evidence="2" id="KW-1185">Reference proteome</keyword>
<accession>A0A0L6U5E6</accession>
<comment type="caution">
    <text evidence="1">The sequence shown here is derived from an EMBL/GenBank/DDBJ whole genome shotgun (WGS) entry which is preliminary data.</text>
</comment>
<sequence length="294" mass="32081">MRDFVEPGLQRTEGILLEACRTVWSRRVRLFGDEKQAHLFRPTLDPGGPCHAAMHACGNEYKVPLGRALSGAPTTVHKLRNKNKKNKTQPVPLPNHTHIADVNPGPQKMRYLELYYYGVLMLGAVATATGAMVDSRGTTKHTTRRHDYLEGTYEANSRVMPEVCPGATACLVQDSQWPSNGFACPEKPDSYGVPDYSFRTAEETAMAYGGGDAITAKEWPSSCELPAKGSKMMKYSNGLCAWTAIYSITPTCNCPSGVEPRCSGGPKGLSNDTCNVAVLNFCEMRSGTDLCHPK</sequence>
<dbReference type="VEuPathDB" id="FungiDB:VP01_990g4"/>
<reference evidence="1 2" key="1">
    <citation type="submission" date="2015-08" db="EMBL/GenBank/DDBJ databases">
        <title>Next Generation Sequencing and Analysis of the Genome of Puccinia sorghi L Schw, the Causal Agent of Maize Common Rust.</title>
        <authorList>
            <person name="Rochi L."/>
            <person name="Burguener G."/>
            <person name="Darino M."/>
            <person name="Turjanski A."/>
            <person name="Kreff E."/>
            <person name="Dieguez M.J."/>
            <person name="Sacco F."/>
        </authorList>
    </citation>
    <scope>NUCLEOTIDE SEQUENCE [LARGE SCALE GENOMIC DNA]</scope>
    <source>
        <strain evidence="1 2">RO10H11247</strain>
    </source>
</reference>
<evidence type="ECO:0000313" key="1">
    <source>
        <dbReference type="EMBL" id="KNZ43746.1"/>
    </source>
</evidence>
<evidence type="ECO:0000313" key="2">
    <source>
        <dbReference type="Proteomes" id="UP000037035"/>
    </source>
</evidence>
<dbReference type="EMBL" id="LAVV01015614">
    <property type="protein sequence ID" value="KNZ43746.1"/>
    <property type="molecule type" value="Genomic_DNA"/>
</dbReference>